<evidence type="ECO:0000256" key="8">
    <source>
        <dbReference type="ARBA" id="ARBA00023209"/>
    </source>
</evidence>
<keyword evidence="9 10" id="KW-1208">Phospholipid metabolism</keyword>
<feature type="transmembrane region" description="Helical" evidence="10">
    <location>
        <begin position="111"/>
        <end position="133"/>
    </location>
</feature>
<accession>A0A8J7K541</accession>
<keyword evidence="4 10" id="KW-0812">Transmembrane</keyword>
<dbReference type="PANTHER" id="PTHR30309:SF0">
    <property type="entry name" value="GLYCEROL-3-PHOSPHATE ACYLTRANSFERASE-RELATED"/>
    <property type="match status" value="1"/>
</dbReference>
<feature type="transmembrane region" description="Helical" evidence="10">
    <location>
        <begin position="82"/>
        <end position="99"/>
    </location>
</feature>
<organism evidence="11 12">
    <name type="scientific">Pontibacterium sinense</name>
    <dbReference type="NCBI Taxonomy" id="2781979"/>
    <lineage>
        <taxon>Bacteria</taxon>
        <taxon>Pseudomonadati</taxon>
        <taxon>Pseudomonadota</taxon>
        <taxon>Gammaproteobacteria</taxon>
        <taxon>Oceanospirillales</taxon>
        <taxon>Oceanospirillaceae</taxon>
        <taxon>Pontibacterium</taxon>
    </lineage>
</organism>
<keyword evidence="8 10" id="KW-0594">Phospholipid biosynthesis</keyword>
<keyword evidence="1 10" id="KW-1003">Cell membrane</keyword>
<sequence length="192" mass="20381">MELLNALMVATAYLLGSVPSAILVCHCMGISDPRQQGSRNPGASNVLRIGNRKAAFFTLLGDMGKGWCAVSLPQWLNLEPSTASWAALAVLIGHLYPLFARFHGGKGVATAVGICLALSPPLGIIQIILWGTLISIGRIASLASIGCALISPIIAWLVQPNLLMPVLLISLLLLTTHRENISKLIHGAESRF</sequence>
<feature type="transmembrane region" description="Helical" evidence="10">
    <location>
        <begin position="153"/>
        <end position="174"/>
    </location>
</feature>
<dbReference type="Pfam" id="PF02660">
    <property type="entry name" value="G3P_acyltransf"/>
    <property type="match status" value="1"/>
</dbReference>
<dbReference type="SMART" id="SM01207">
    <property type="entry name" value="G3P_acyltransf"/>
    <property type="match status" value="1"/>
</dbReference>
<comment type="subcellular location">
    <subcellularLocation>
        <location evidence="10">Cell membrane</location>
        <topology evidence="10">Multi-pass membrane protein</topology>
    </subcellularLocation>
</comment>
<keyword evidence="6 10" id="KW-0443">Lipid metabolism</keyword>
<feature type="transmembrane region" description="Helical" evidence="10">
    <location>
        <begin position="6"/>
        <end position="30"/>
    </location>
</feature>
<dbReference type="InterPro" id="IPR003811">
    <property type="entry name" value="G3P_acylTferase_PlsY"/>
</dbReference>
<dbReference type="UniPathway" id="UPA00085"/>
<comment type="catalytic activity">
    <reaction evidence="10">
        <text>an acyl phosphate + sn-glycerol 3-phosphate = a 1-acyl-sn-glycero-3-phosphate + phosphate</text>
        <dbReference type="Rhea" id="RHEA:34075"/>
        <dbReference type="ChEBI" id="CHEBI:43474"/>
        <dbReference type="ChEBI" id="CHEBI:57597"/>
        <dbReference type="ChEBI" id="CHEBI:57970"/>
        <dbReference type="ChEBI" id="CHEBI:59918"/>
        <dbReference type="EC" id="2.3.1.275"/>
    </reaction>
</comment>
<dbReference type="GO" id="GO:0008654">
    <property type="term" value="P:phospholipid biosynthetic process"/>
    <property type="evidence" value="ECO:0007669"/>
    <property type="project" value="UniProtKB-UniRule"/>
</dbReference>
<dbReference type="AlphaFoldDB" id="A0A8J7K541"/>
<comment type="caution">
    <text evidence="11">The sequence shown here is derived from an EMBL/GenBank/DDBJ whole genome shotgun (WGS) entry which is preliminary data.</text>
</comment>
<dbReference type="EC" id="2.3.1.275" evidence="10"/>
<keyword evidence="11" id="KW-0012">Acyltransferase</keyword>
<evidence type="ECO:0000256" key="5">
    <source>
        <dbReference type="ARBA" id="ARBA00022989"/>
    </source>
</evidence>
<comment type="subunit">
    <text evidence="10">Probably interacts with PlsX.</text>
</comment>
<evidence type="ECO:0000256" key="10">
    <source>
        <dbReference type="HAMAP-Rule" id="MF_01043"/>
    </source>
</evidence>
<proteinExistence type="inferred from homology"/>
<comment type="similarity">
    <text evidence="10">Belongs to the PlsY family.</text>
</comment>
<protein>
    <recommendedName>
        <fullName evidence="10">Glycerol-3-phosphate acyltransferase</fullName>
    </recommendedName>
    <alternativeName>
        <fullName evidence="10">Acyl-PO4 G3P acyltransferase</fullName>
    </alternativeName>
    <alternativeName>
        <fullName evidence="10">Acyl-phosphate--glycerol-3-phosphate acyltransferase</fullName>
    </alternativeName>
    <alternativeName>
        <fullName evidence="10">G3P acyltransferase</fullName>
        <shortName evidence="10">GPAT</shortName>
        <ecNumber evidence="10">2.3.1.275</ecNumber>
    </alternativeName>
    <alternativeName>
        <fullName evidence="10">Lysophosphatidic acid synthase</fullName>
        <shortName evidence="10">LPA synthase</shortName>
    </alternativeName>
</protein>
<dbReference type="HAMAP" id="MF_01043">
    <property type="entry name" value="PlsY"/>
    <property type="match status" value="1"/>
</dbReference>
<keyword evidence="2 10" id="KW-0444">Lipid biosynthesis</keyword>
<dbReference type="EMBL" id="JADEYS010000003">
    <property type="protein sequence ID" value="MBE9396440.1"/>
    <property type="molecule type" value="Genomic_DNA"/>
</dbReference>
<evidence type="ECO:0000256" key="2">
    <source>
        <dbReference type="ARBA" id="ARBA00022516"/>
    </source>
</evidence>
<comment type="function">
    <text evidence="10">Catalyzes the transfer of an acyl group from acyl-phosphate (acyl-PO(4)) to glycerol-3-phosphate (G3P) to form lysophosphatidic acid (LPA). This enzyme utilizes acyl-phosphate as fatty acyl donor, but not acyl-CoA or acyl-ACP.</text>
</comment>
<evidence type="ECO:0000256" key="3">
    <source>
        <dbReference type="ARBA" id="ARBA00022679"/>
    </source>
</evidence>
<evidence type="ECO:0000256" key="9">
    <source>
        <dbReference type="ARBA" id="ARBA00023264"/>
    </source>
</evidence>
<reference evidence="11" key="1">
    <citation type="submission" date="2020-10" db="EMBL/GenBank/DDBJ databases">
        <title>Bacterium isolated from coastal waters sediment.</title>
        <authorList>
            <person name="Chen R.-J."/>
            <person name="Lu D.-C."/>
            <person name="Zhu K.-L."/>
            <person name="Du Z.-J."/>
        </authorList>
    </citation>
    <scope>NUCLEOTIDE SEQUENCE</scope>
    <source>
        <strain evidence="11">N1Y112</strain>
    </source>
</reference>
<dbReference type="Proteomes" id="UP000640333">
    <property type="component" value="Unassembled WGS sequence"/>
</dbReference>
<evidence type="ECO:0000313" key="12">
    <source>
        <dbReference type="Proteomes" id="UP000640333"/>
    </source>
</evidence>
<gene>
    <name evidence="10 11" type="primary">plsY</name>
    <name evidence="11" type="ORF">IOQ59_04110</name>
</gene>
<comment type="pathway">
    <text evidence="10">Lipid metabolism; phospholipid metabolism.</text>
</comment>
<dbReference type="NCBIfam" id="TIGR00023">
    <property type="entry name" value="glycerol-3-phosphate 1-O-acyltransferase PlsY"/>
    <property type="match status" value="1"/>
</dbReference>
<keyword evidence="7 10" id="KW-0472">Membrane</keyword>
<name>A0A8J7K541_9GAMM</name>
<evidence type="ECO:0000256" key="1">
    <source>
        <dbReference type="ARBA" id="ARBA00022475"/>
    </source>
</evidence>
<dbReference type="GO" id="GO:0005886">
    <property type="term" value="C:plasma membrane"/>
    <property type="evidence" value="ECO:0007669"/>
    <property type="project" value="UniProtKB-SubCell"/>
</dbReference>
<evidence type="ECO:0000256" key="7">
    <source>
        <dbReference type="ARBA" id="ARBA00023136"/>
    </source>
</evidence>
<keyword evidence="12" id="KW-1185">Reference proteome</keyword>
<evidence type="ECO:0000256" key="6">
    <source>
        <dbReference type="ARBA" id="ARBA00023098"/>
    </source>
</evidence>
<keyword evidence="3 10" id="KW-0808">Transferase</keyword>
<keyword evidence="5 10" id="KW-1133">Transmembrane helix</keyword>
<evidence type="ECO:0000313" key="11">
    <source>
        <dbReference type="EMBL" id="MBE9396440.1"/>
    </source>
</evidence>
<dbReference type="PANTHER" id="PTHR30309">
    <property type="entry name" value="INNER MEMBRANE PROTEIN YGIH"/>
    <property type="match status" value="1"/>
</dbReference>
<dbReference type="GO" id="GO:0043772">
    <property type="term" value="F:acyl-phosphate glycerol-3-phosphate acyltransferase activity"/>
    <property type="evidence" value="ECO:0007669"/>
    <property type="project" value="UniProtKB-UniRule"/>
</dbReference>
<evidence type="ECO:0000256" key="4">
    <source>
        <dbReference type="ARBA" id="ARBA00022692"/>
    </source>
</evidence>